<keyword evidence="2" id="KW-1185">Reference proteome</keyword>
<accession>A0A6A1W3G5</accession>
<evidence type="ECO:0000313" key="2">
    <source>
        <dbReference type="Proteomes" id="UP000516437"/>
    </source>
</evidence>
<protein>
    <submittedName>
        <fullName evidence="1">Uncharacterized protein</fullName>
    </submittedName>
</protein>
<name>A0A6A1W3G5_9ROSI</name>
<reference evidence="1 2" key="1">
    <citation type="journal article" date="2019" name="Plant Biotechnol. J.">
        <title>The red bayberry genome and genetic basis of sex determination.</title>
        <authorList>
            <person name="Jia H.M."/>
            <person name="Jia H.J."/>
            <person name="Cai Q.L."/>
            <person name="Wang Y."/>
            <person name="Zhao H.B."/>
            <person name="Yang W.F."/>
            <person name="Wang G.Y."/>
            <person name="Li Y.H."/>
            <person name="Zhan D.L."/>
            <person name="Shen Y.T."/>
            <person name="Niu Q.F."/>
            <person name="Chang L."/>
            <person name="Qiu J."/>
            <person name="Zhao L."/>
            <person name="Xie H.B."/>
            <person name="Fu W.Y."/>
            <person name="Jin J."/>
            <person name="Li X.W."/>
            <person name="Jiao Y."/>
            <person name="Zhou C.C."/>
            <person name="Tu T."/>
            <person name="Chai C.Y."/>
            <person name="Gao J.L."/>
            <person name="Fan L.J."/>
            <person name="van de Weg E."/>
            <person name="Wang J.Y."/>
            <person name="Gao Z.S."/>
        </authorList>
    </citation>
    <scope>NUCLEOTIDE SEQUENCE [LARGE SCALE GENOMIC DNA]</scope>
    <source>
        <tissue evidence="1">Leaves</tissue>
    </source>
</reference>
<sequence length="165" mass="18566">MTDLETGDHVKFITEEPIINALVTVDPIPHMFSHINLENIPLESHLDGEVDIRGSFIEELLEQVDLVIKEKAYSKFEELVVEAQLQSNTSSLETDVGQLIGPIHYGVGLSKHRRTMKRKSVVEDSELNPFQKKMMVLYEEGGVTSVVAMSGVFKGERLMENLGRK</sequence>
<dbReference type="Proteomes" id="UP000516437">
    <property type="component" value="Chromosome 3"/>
</dbReference>
<proteinExistence type="predicted"/>
<organism evidence="1 2">
    <name type="scientific">Morella rubra</name>
    <name type="common">Chinese bayberry</name>
    <dbReference type="NCBI Taxonomy" id="262757"/>
    <lineage>
        <taxon>Eukaryota</taxon>
        <taxon>Viridiplantae</taxon>
        <taxon>Streptophyta</taxon>
        <taxon>Embryophyta</taxon>
        <taxon>Tracheophyta</taxon>
        <taxon>Spermatophyta</taxon>
        <taxon>Magnoliopsida</taxon>
        <taxon>eudicotyledons</taxon>
        <taxon>Gunneridae</taxon>
        <taxon>Pentapetalae</taxon>
        <taxon>rosids</taxon>
        <taxon>fabids</taxon>
        <taxon>Fagales</taxon>
        <taxon>Myricaceae</taxon>
        <taxon>Morella</taxon>
    </lineage>
</organism>
<comment type="caution">
    <text evidence="1">The sequence shown here is derived from an EMBL/GenBank/DDBJ whole genome shotgun (WGS) entry which is preliminary data.</text>
</comment>
<evidence type="ECO:0000313" key="1">
    <source>
        <dbReference type="EMBL" id="KAB1219799.1"/>
    </source>
</evidence>
<dbReference type="AlphaFoldDB" id="A0A6A1W3G5"/>
<gene>
    <name evidence="1" type="ORF">CJ030_MR3G009441</name>
</gene>
<dbReference type="EMBL" id="RXIC02000021">
    <property type="protein sequence ID" value="KAB1219799.1"/>
    <property type="molecule type" value="Genomic_DNA"/>
</dbReference>